<name>A0ABX3YDV6_9ACTN</name>
<gene>
    <name evidence="2" type="ORF">OQI_23795</name>
</gene>
<proteinExistence type="predicted"/>
<dbReference type="Proteomes" id="UP000194266">
    <property type="component" value="Unassembled WGS sequence"/>
</dbReference>
<evidence type="ECO:0000256" key="1">
    <source>
        <dbReference type="SAM" id="MobiDB-lite"/>
    </source>
</evidence>
<sequence length="252" mass="26742">MIVGSVTGSLAHPRTMLLGRYDDEGHLTPRRMPGRRLAFGGRAALCNAGHVRCFCGQFRRCPICGGRTGRGRPSRRCRCSPARPWNLTETNSHDVVLGPGRTCSGCNGHRAGGGRHGAGVLEPAATRYQDDGARRLSTPARPRRGPLPDTRVVRVRVSVAAHAHTSVTPVVHVGGGASGADAYSLSAKQGHPPAAVATDGATPASRSPGRSRRGTPESDRRRSWTISVGFRPPRTKSCGLRTVLLADARQTL</sequence>
<comment type="caution">
    <text evidence="2">The sequence shown here is derived from an EMBL/GenBank/DDBJ whole genome shotgun (WGS) entry which is preliminary data.</text>
</comment>
<reference evidence="2 3" key="1">
    <citation type="submission" date="2016-12" db="EMBL/GenBank/DDBJ databases">
        <title>Genome Mining:The Detection of Biosynthetic Gene Clusters to Aid in the Expression of Curamycin A produced by Streptomyces sp. strain CZA14.</title>
        <authorList>
            <person name="Durrell K.A."/>
            <person name="Kirby B.M."/>
            <person name="Khan W."/>
            <person name="Mthethwa T."/>
            <person name="Le Roes-Hill M."/>
        </authorList>
    </citation>
    <scope>NUCLEOTIDE SEQUENCE [LARGE SCALE GENOMIC DNA]</scope>
    <source>
        <strain evidence="2 3">CZA14</strain>
    </source>
</reference>
<feature type="region of interest" description="Disordered" evidence="1">
    <location>
        <begin position="184"/>
        <end position="223"/>
    </location>
</feature>
<evidence type="ECO:0000313" key="2">
    <source>
        <dbReference type="EMBL" id="OSZ58065.1"/>
    </source>
</evidence>
<evidence type="ECO:0000313" key="3">
    <source>
        <dbReference type="Proteomes" id="UP000194266"/>
    </source>
</evidence>
<accession>A0ABX3YDV6</accession>
<keyword evidence="3" id="KW-1185">Reference proteome</keyword>
<dbReference type="EMBL" id="MRYD01000146">
    <property type="protein sequence ID" value="OSZ58065.1"/>
    <property type="molecule type" value="Genomic_DNA"/>
</dbReference>
<protein>
    <submittedName>
        <fullName evidence="2">Uncharacterized protein</fullName>
    </submittedName>
</protein>
<organism evidence="2 3">
    <name type="scientific">Streptomyces pharetrae CZA14</name>
    <dbReference type="NCBI Taxonomy" id="1144883"/>
    <lineage>
        <taxon>Bacteria</taxon>
        <taxon>Bacillati</taxon>
        <taxon>Actinomycetota</taxon>
        <taxon>Actinomycetes</taxon>
        <taxon>Kitasatosporales</taxon>
        <taxon>Streptomycetaceae</taxon>
        <taxon>Streptomyces</taxon>
    </lineage>
</organism>